<sequence>MERRKGGWDDLRVFKNCVRRQADRDDHYTLMTIFAAEDPDQTPDPWPWLVDSPSAYLPLQNCIQSTVEPAQTLNPQHLNGDFFALKHAFSDTTENVVATGFDPEMCMDTAIGGYVQPPASVTGGFAGPEFGSERWDLPFQERPYGEEHCQLRSQPSQLQYQQHRQHQQQPFALPQQQPSSFAPFAINNDTASNVGGNNSTTTPIPRVFHIPQTPARQLPTLTTSNHANVGLASLSAILTHLPTSFISQAKAPDPSLQLGKRRLVSLRVYENGEPRFQRKVIRYALQVVQQPIQGKTFADKDRRPIVHPPVLRLWLVESFLANPVMAGHAETLPQLLENESLWLDRVMDVSTADSVSHRRRKSSSSRRESIASKMHEGEDSGSGSSLGAVGATLNVQPRTAESKQKRKREGGGENSASGSRSGRGSHLSSSSHGESVSTHPSSHSSTSSAATRKSSLAAIPAAPHVPLSVPPVNGDVTSTSASPTAAPFPSPPPTRHKRNLFGLWAVSCRKMYGMGAADDLGIWFMFNDISIQQPGRYALRFQCFDLADTQNTPEVASLSRELKVTDSVETSRRESATDVPMQTADGYEGNPSPSQPPLKPPTTYRLSALPTTSKDAQSTAQARALCEVISSEFTVWGGKGMPSWPVGTALTSYFSR</sequence>
<gene>
    <name evidence="1" type="ORF">QFC19_001465</name>
</gene>
<dbReference type="EMBL" id="JASBWR010000011">
    <property type="protein sequence ID" value="KAJ9110636.1"/>
    <property type="molecule type" value="Genomic_DNA"/>
</dbReference>
<dbReference type="Proteomes" id="UP001241377">
    <property type="component" value="Unassembled WGS sequence"/>
</dbReference>
<comment type="caution">
    <text evidence="1">The sequence shown here is derived from an EMBL/GenBank/DDBJ whole genome shotgun (WGS) entry which is preliminary data.</text>
</comment>
<evidence type="ECO:0000313" key="1">
    <source>
        <dbReference type="EMBL" id="KAJ9110636.1"/>
    </source>
</evidence>
<evidence type="ECO:0000313" key="2">
    <source>
        <dbReference type="Proteomes" id="UP001241377"/>
    </source>
</evidence>
<name>A0ACC2WIH5_9TREE</name>
<reference evidence="1" key="1">
    <citation type="submission" date="2023-04" db="EMBL/GenBank/DDBJ databases">
        <title>Draft Genome sequencing of Naganishia species isolated from polar environments using Oxford Nanopore Technology.</title>
        <authorList>
            <person name="Leo P."/>
            <person name="Venkateswaran K."/>
        </authorList>
    </citation>
    <scope>NUCLEOTIDE SEQUENCE</scope>
    <source>
        <strain evidence="1">MNA-CCFEE 5261</strain>
    </source>
</reference>
<proteinExistence type="predicted"/>
<keyword evidence="2" id="KW-1185">Reference proteome</keyword>
<accession>A0ACC2WIH5</accession>
<organism evidence="1 2">
    <name type="scientific">Naganishia cerealis</name>
    <dbReference type="NCBI Taxonomy" id="610337"/>
    <lineage>
        <taxon>Eukaryota</taxon>
        <taxon>Fungi</taxon>
        <taxon>Dikarya</taxon>
        <taxon>Basidiomycota</taxon>
        <taxon>Agaricomycotina</taxon>
        <taxon>Tremellomycetes</taxon>
        <taxon>Filobasidiales</taxon>
        <taxon>Filobasidiaceae</taxon>
        <taxon>Naganishia</taxon>
    </lineage>
</organism>
<protein>
    <submittedName>
        <fullName evidence="1">Uncharacterized protein</fullName>
    </submittedName>
</protein>